<evidence type="ECO:0000313" key="3">
    <source>
        <dbReference type="EMBL" id="KAF9758574.1"/>
    </source>
</evidence>
<evidence type="ECO:0000256" key="1">
    <source>
        <dbReference type="ARBA" id="ARBA00007409"/>
    </source>
</evidence>
<name>A0A8H7NLU9_BIOOC</name>
<dbReference type="PANTHER" id="PTHR44051">
    <property type="entry name" value="GLUTATHIONE S-TRANSFERASE-RELATED"/>
    <property type="match status" value="1"/>
</dbReference>
<dbReference type="InterPro" id="IPR036282">
    <property type="entry name" value="Glutathione-S-Trfase_C_sf"/>
</dbReference>
<dbReference type="SUPFAM" id="SSF52833">
    <property type="entry name" value="Thioredoxin-like"/>
    <property type="match status" value="1"/>
</dbReference>
<dbReference type="InterPro" id="IPR036249">
    <property type="entry name" value="Thioredoxin-like_sf"/>
</dbReference>
<dbReference type="Gene3D" id="1.20.1050.10">
    <property type="match status" value="1"/>
</dbReference>
<dbReference type="PANTHER" id="PTHR44051:SF9">
    <property type="entry name" value="GLUTATHIONE S-TRANSFERASE 1"/>
    <property type="match status" value="1"/>
</dbReference>
<dbReference type="Proteomes" id="UP000616885">
    <property type="component" value="Unassembled WGS sequence"/>
</dbReference>
<dbReference type="PROSITE" id="PS50405">
    <property type="entry name" value="GST_CTER"/>
    <property type="match status" value="1"/>
</dbReference>
<protein>
    <recommendedName>
        <fullName evidence="2">GST C-terminal domain-containing protein</fullName>
    </recommendedName>
</protein>
<dbReference type="SFLD" id="SFLDS00019">
    <property type="entry name" value="Glutathione_Transferase_(cytos"/>
    <property type="match status" value="1"/>
</dbReference>
<evidence type="ECO:0000313" key="4">
    <source>
        <dbReference type="Proteomes" id="UP000616885"/>
    </source>
</evidence>
<comment type="caution">
    <text evidence="3">The sequence shown here is derived from an EMBL/GenBank/DDBJ whole genome shotgun (WGS) entry which is preliminary data.</text>
</comment>
<dbReference type="Gene3D" id="3.40.30.10">
    <property type="entry name" value="Glutaredoxin"/>
    <property type="match status" value="1"/>
</dbReference>
<dbReference type="Pfam" id="PF00043">
    <property type="entry name" value="GST_C"/>
    <property type="match status" value="1"/>
</dbReference>
<reference evidence="3" key="1">
    <citation type="submission" date="2020-10" db="EMBL/GenBank/DDBJ databases">
        <title>High-Quality Genome Resource of Clonostachys rosea strain S41 by Oxford Nanopore Long-Read Sequencing.</title>
        <authorList>
            <person name="Wang H."/>
        </authorList>
    </citation>
    <scope>NUCLEOTIDE SEQUENCE</scope>
    <source>
        <strain evidence="3">S41</strain>
    </source>
</reference>
<dbReference type="EMBL" id="JADCTT010000001">
    <property type="protein sequence ID" value="KAF9758574.1"/>
    <property type="molecule type" value="Genomic_DNA"/>
</dbReference>
<dbReference type="InterPro" id="IPR010987">
    <property type="entry name" value="Glutathione-S-Trfase_C-like"/>
</dbReference>
<accession>A0A8H7NLU9</accession>
<organism evidence="3 4">
    <name type="scientific">Bionectria ochroleuca</name>
    <name type="common">Gliocladium roseum</name>
    <dbReference type="NCBI Taxonomy" id="29856"/>
    <lineage>
        <taxon>Eukaryota</taxon>
        <taxon>Fungi</taxon>
        <taxon>Dikarya</taxon>
        <taxon>Ascomycota</taxon>
        <taxon>Pezizomycotina</taxon>
        <taxon>Sordariomycetes</taxon>
        <taxon>Hypocreomycetidae</taxon>
        <taxon>Hypocreales</taxon>
        <taxon>Bionectriaceae</taxon>
        <taxon>Clonostachys</taxon>
    </lineage>
</organism>
<gene>
    <name evidence="3" type="ORF">IM811_000268</name>
</gene>
<sequence length="248" mass="28128">MGQDLIPTLHCLHHSAAFRVLWALEELKALNGTTFHLKTYPRHRGLAPEELKKVFPLGKSPILVLEWADKRDEPLPVFQLQPGVLTEAQLILRFLSDEYGDGVWEPESKEDERRDTFFQAFATMTLTPRLDMLVTLESLLRALPFGVSGLVRLVIGPVINIFKGALPVFFELLETSLTDEKPWFSGARFGLADFNMSFGIDTASQRGYIDPKKYPKLTEWSSKIQSREGYETAIKECGGYDLKTYGMK</sequence>
<comment type="similarity">
    <text evidence="1">Belongs to the GST superfamily.</text>
</comment>
<proteinExistence type="inferred from homology"/>
<dbReference type="InterPro" id="IPR004046">
    <property type="entry name" value="GST_C"/>
</dbReference>
<dbReference type="SUPFAM" id="SSF47616">
    <property type="entry name" value="GST C-terminal domain-like"/>
    <property type="match status" value="1"/>
</dbReference>
<dbReference type="AlphaFoldDB" id="A0A8H7NLU9"/>
<feature type="domain" description="GST C-terminal" evidence="2">
    <location>
        <begin position="123"/>
        <end position="248"/>
    </location>
</feature>
<evidence type="ECO:0000259" key="2">
    <source>
        <dbReference type="PROSITE" id="PS50405"/>
    </source>
</evidence>
<dbReference type="InterPro" id="IPR040079">
    <property type="entry name" value="Glutathione_S-Trfase"/>
</dbReference>